<dbReference type="InterPro" id="IPR036005">
    <property type="entry name" value="Creatinase/aminopeptidase-like"/>
</dbReference>
<dbReference type="FunFam" id="1.10.10.10:FF:000029">
    <property type="entry name" value="Proliferation-associated 2G4, a"/>
    <property type="match status" value="1"/>
</dbReference>
<dbReference type="NCBIfam" id="TIGR00495">
    <property type="entry name" value="crvDNA_42K"/>
    <property type="match status" value="1"/>
</dbReference>
<dbReference type="Proteomes" id="UP000694700">
    <property type="component" value="Unplaced"/>
</dbReference>
<dbReference type="AlphaFoldDB" id="A0A8C1VWP2"/>
<evidence type="ECO:0000259" key="3">
    <source>
        <dbReference type="Pfam" id="PF00557"/>
    </source>
</evidence>
<dbReference type="InterPro" id="IPR036388">
    <property type="entry name" value="WH-like_DNA-bd_sf"/>
</dbReference>
<dbReference type="PANTHER" id="PTHR10804">
    <property type="entry name" value="PROTEASE FAMILY M24 METHIONYL AMINOPEPTIDASE, AMINOPEPTIDASE P"/>
    <property type="match status" value="1"/>
</dbReference>
<evidence type="ECO:0000313" key="4">
    <source>
        <dbReference type="Ensembl" id="ENSCCRP00015058183.1"/>
    </source>
</evidence>
<feature type="domain" description="Peptidase M24" evidence="3">
    <location>
        <begin position="22"/>
        <end position="211"/>
    </location>
</feature>
<dbReference type="FunFam" id="3.90.230.10:FF:000008">
    <property type="entry name" value="Proliferation-associated 2G4, b"/>
    <property type="match status" value="1"/>
</dbReference>
<dbReference type="InterPro" id="IPR047113">
    <property type="entry name" value="PA2G4/ARX1"/>
</dbReference>
<organism evidence="4 5">
    <name type="scientific">Cyprinus carpio</name>
    <name type="common">Common carp</name>
    <dbReference type="NCBI Taxonomy" id="7962"/>
    <lineage>
        <taxon>Eukaryota</taxon>
        <taxon>Metazoa</taxon>
        <taxon>Chordata</taxon>
        <taxon>Craniata</taxon>
        <taxon>Vertebrata</taxon>
        <taxon>Euteleostomi</taxon>
        <taxon>Actinopterygii</taxon>
        <taxon>Neopterygii</taxon>
        <taxon>Teleostei</taxon>
        <taxon>Ostariophysi</taxon>
        <taxon>Cypriniformes</taxon>
        <taxon>Cyprinidae</taxon>
        <taxon>Cyprininae</taxon>
        <taxon>Cyprinus</taxon>
    </lineage>
</organism>
<evidence type="ECO:0000256" key="1">
    <source>
        <dbReference type="ARBA" id="ARBA00007319"/>
    </source>
</evidence>
<dbReference type="PANTHER" id="PTHR10804:SF11">
    <property type="entry name" value="PROLIFERATION-ASSOCIATED PROTEIN 2G4"/>
    <property type="match status" value="1"/>
</dbReference>
<dbReference type="Ensembl" id="ENSCCRT00015060095.1">
    <property type="protein sequence ID" value="ENSCCRP00015058183.1"/>
    <property type="gene ID" value="ENSCCRG00015023858.1"/>
</dbReference>
<dbReference type="Pfam" id="PF00557">
    <property type="entry name" value="Peptidase_M24"/>
    <property type="match status" value="1"/>
</dbReference>
<dbReference type="SUPFAM" id="SSF46785">
    <property type="entry name" value="Winged helix' DNA-binding domain"/>
    <property type="match status" value="1"/>
</dbReference>
<comment type="similarity">
    <text evidence="1">Belongs to the peptidase M24 family.</text>
</comment>
<dbReference type="Gene3D" id="3.90.230.10">
    <property type="entry name" value="Creatinase/methionine aminopeptidase superfamily"/>
    <property type="match status" value="1"/>
</dbReference>
<feature type="compositionally biased region" description="Basic residues" evidence="2">
    <location>
        <begin position="365"/>
        <end position="375"/>
    </location>
</feature>
<evidence type="ECO:0000256" key="2">
    <source>
        <dbReference type="SAM" id="MobiDB-lite"/>
    </source>
</evidence>
<dbReference type="SUPFAM" id="SSF55920">
    <property type="entry name" value="Creatinase/aminopeptidase"/>
    <property type="match status" value="1"/>
</dbReference>
<proteinExistence type="inferred from homology"/>
<dbReference type="InterPro" id="IPR018349">
    <property type="entry name" value="Pept_M24A_MAP2_BS"/>
</dbReference>
<feature type="region of interest" description="Disordered" evidence="2">
    <location>
        <begin position="346"/>
        <end position="394"/>
    </location>
</feature>
<reference evidence="4" key="1">
    <citation type="submission" date="2025-08" db="UniProtKB">
        <authorList>
            <consortium name="Ensembl"/>
        </authorList>
    </citation>
    <scope>IDENTIFICATION</scope>
</reference>
<dbReference type="Gene3D" id="1.10.10.10">
    <property type="entry name" value="Winged helix-like DNA-binding domain superfamily/Winged helix DNA-binding domain"/>
    <property type="match status" value="1"/>
</dbReference>
<name>A0A8C1VWP2_CYPCA</name>
<accession>A0A8C1VWP2</accession>
<dbReference type="InterPro" id="IPR036390">
    <property type="entry name" value="WH_DNA-bd_sf"/>
</dbReference>
<sequence length="394" mass="43434">MSGDDDQQEHTIADDLVVTKYKMGADIANQALKVVTEAAKPGVSVLSLCEKGDAFITAETGKVFKKEKEIKKGIAFPTCVSVNNCVCHFSPLKSDPDYTLKDGDLVKIDLGVHVDGFISNIANSFVVGASKDAPVTGRKADVIKAAHLCAEAALRLVKPGNQNTQVTEAWNKIAQSFKCMAVEGMLSHQLKQHVIDGEKTIIQNPSDQQRKDHEKAEFEVHEVYAVDVLISTGEGKARDSGQRTTVYKRDPSKQYGLKMKTSRVFFSEVERRFDAMPFTLRAFEDESKARLGVVECAKHELLQPFSVLHEKEGEYVAQFKFTVLLMANGPLRITSGPFDPELYKSEHEVQDPELKTLLQSSASRKAQKKKKKKASKNVESATGQPMEAESEAAA</sequence>
<dbReference type="CDD" id="cd01089">
    <property type="entry name" value="PA2G4-like"/>
    <property type="match status" value="1"/>
</dbReference>
<dbReference type="PROSITE" id="PS01202">
    <property type="entry name" value="MAP_2"/>
    <property type="match status" value="1"/>
</dbReference>
<dbReference type="InterPro" id="IPR000994">
    <property type="entry name" value="Pept_M24"/>
</dbReference>
<evidence type="ECO:0000313" key="5">
    <source>
        <dbReference type="Proteomes" id="UP000694700"/>
    </source>
</evidence>
<protein>
    <submittedName>
        <fullName evidence="4">Proliferation-associated 2G4, b</fullName>
    </submittedName>
</protein>
<dbReference type="InterPro" id="IPR004545">
    <property type="entry name" value="PA2G4"/>
</dbReference>